<protein>
    <submittedName>
        <fullName evidence="2">Cell division protein FtsL</fullName>
    </submittedName>
</protein>
<dbReference type="AlphaFoldDB" id="A0A182CZC2"/>
<organism evidence="2">
    <name type="scientific">Blastochloris viridis</name>
    <name type="common">Rhodopseudomonas viridis</name>
    <dbReference type="NCBI Taxonomy" id="1079"/>
    <lineage>
        <taxon>Bacteria</taxon>
        <taxon>Pseudomonadati</taxon>
        <taxon>Pseudomonadota</taxon>
        <taxon>Alphaproteobacteria</taxon>
        <taxon>Hyphomicrobiales</taxon>
        <taxon>Blastochloridaceae</taxon>
        <taxon>Blastochloris</taxon>
    </lineage>
</organism>
<dbReference type="OrthoDB" id="7165680at2"/>
<proteinExistence type="predicted"/>
<dbReference type="EMBL" id="AP014854">
    <property type="protein sequence ID" value="BAR98539.1"/>
    <property type="molecule type" value="Genomic_DNA"/>
</dbReference>
<evidence type="ECO:0000256" key="1">
    <source>
        <dbReference type="SAM" id="MobiDB-lite"/>
    </source>
</evidence>
<keyword evidence="2" id="KW-0131">Cell cycle</keyword>
<sequence length="120" mass="13425">MGRILNIIVVLALIGAAVGVYRVKYESTLQAERIAKLRGEIRKEKEAIALLRAEWSQLSRPDRIQELASRHLALKSFELDRLDKLDKLPEKPKPPGDPIGDMIEEMDPLDITSSIPGAVQ</sequence>
<dbReference type="GO" id="GO:0051301">
    <property type="term" value="P:cell division"/>
    <property type="evidence" value="ECO:0007669"/>
    <property type="project" value="UniProtKB-KW"/>
</dbReference>
<dbReference type="RefSeq" id="WP_055036196.1">
    <property type="nucleotide sequence ID" value="NZ_AP014854.2"/>
</dbReference>
<name>A0A182CZC2_BLAVI</name>
<evidence type="ECO:0000313" key="2">
    <source>
        <dbReference type="EMBL" id="BAR98539.1"/>
    </source>
</evidence>
<gene>
    <name evidence="2" type="ORF">BV133_946</name>
</gene>
<dbReference type="KEGG" id="bvr:BVIR_398"/>
<keyword evidence="2" id="KW-0132">Cell division</keyword>
<reference evidence="2" key="1">
    <citation type="journal article" date="2015" name="Genome Announc.">
        <title>Complete Genome Sequence of the Bacteriochlorophyll b-Producing Photosynthetic Bacterium Blastochloris viridis.</title>
        <authorList>
            <person name="Tsukatani Y."/>
            <person name="Hirose Y."/>
            <person name="Harada J."/>
            <person name="Misawa N."/>
            <person name="Mori K."/>
            <person name="Inoue K."/>
            <person name="Tamiaki H."/>
        </authorList>
    </citation>
    <scope>NUCLEOTIDE SEQUENCE [LARGE SCALE GENOMIC DNA]</scope>
    <source>
        <strain evidence="2">DSM 133</strain>
    </source>
</reference>
<accession>A0A182CZC2</accession>
<feature type="compositionally biased region" description="Polar residues" evidence="1">
    <location>
        <begin position="111"/>
        <end position="120"/>
    </location>
</feature>
<feature type="region of interest" description="Disordered" evidence="1">
    <location>
        <begin position="85"/>
        <end position="120"/>
    </location>
</feature>
<feature type="compositionally biased region" description="Basic and acidic residues" evidence="1">
    <location>
        <begin position="85"/>
        <end position="94"/>
    </location>
</feature>